<reference evidence="3" key="2">
    <citation type="submission" date="2025-08" db="UniProtKB">
        <authorList>
            <consortium name="RefSeq"/>
        </authorList>
    </citation>
    <scope>IDENTIFICATION</scope>
    <source>
        <tissue evidence="3">Whole sample</tissue>
    </source>
</reference>
<keyword evidence="1" id="KW-0472">Membrane</keyword>
<sequence length="317" mass="36372">MSRSLLFVERCPETLRDWSDRARVKCTRTDQYHCVEDEFSKNVEVCLNPIWTDTGHCTVYNTQSQKIDSKLCHGRDCPFEPYKSNEVYKYQGCRPLTSTLTTTQSTQDTASPRTSIDTAVIAGPVISISVVFLLTVLGVIFWKRNKASKVCWFCNKNNSEERDQNSSAEEGLLMYARCEDQPRFSNEDIIALENTLPEEVHVDANVISQCLLSLREHKTLALYGKWGNGQRTLAKQIALKFAKEENLNIRVVRNMIVIPEDLASTRSTVLILNDPIKTQYTDEHNHEILRVLQQLRANAEENNSRILFSMNIFDRKT</sequence>
<proteinExistence type="predicted"/>
<feature type="transmembrane region" description="Helical" evidence="1">
    <location>
        <begin position="121"/>
        <end position="142"/>
    </location>
</feature>
<evidence type="ECO:0000256" key="1">
    <source>
        <dbReference type="SAM" id="Phobius"/>
    </source>
</evidence>
<dbReference type="Proteomes" id="UP000694844">
    <property type="component" value="Chromosome 1"/>
</dbReference>
<accession>A0A8B8BAH9</accession>
<keyword evidence="1" id="KW-0812">Transmembrane</keyword>
<keyword evidence="2" id="KW-1185">Reference proteome</keyword>
<dbReference type="GeneID" id="111108520"/>
<dbReference type="KEGG" id="cvn:111108520"/>
<gene>
    <name evidence="3" type="primary">LOC111108520</name>
</gene>
<organism evidence="2 3">
    <name type="scientific">Crassostrea virginica</name>
    <name type="common">Eastern oyster</name>
    <dbReference type="NCBI Taxonomy" id="6565"/>
    <lineage>
        <taxon>Eukaryota</taxon>
        <taxon>Metazoa</taxon>
        <taxon>Spiralia</taxon>
        <taxon>Lophotrochozoa</taxon>
        <taxon>Mollusca</taxon>
        <taxon>Bivalvia</taxon>
        <taxon>Autobranchia</taxon>
        <taxon>Pteriomorphia</taxon>
        <taxon>Ostreida</taxon>
        <taxon>Ostreoidea</taxon>
        <taxon>Ostreidae</taxon>
        <taxon>Crassostrea</taxon>
    </lineage>
</organism>
<reference evidence="2" key="1">
    <citation type="submission" date="2024-06" db="UniProtKB">
        <authorList>
            <consortium name="RefSeq"/>
        </authorList>
    </citation>
    <scope>NUCLEOTIDE SEQUENCE [LARGE SCALE GENOMIC DNA]</scope>
</reference>
<name>A0A8B8BAH9_CRAVI</name>
<protein>
    <submittedName>
        <fullName evidence="3">Uncharacterized protein LOC111108520</fullName>
    </submittedName>
</protein>
<evidence type="ECO:0000313" key="2">
    <source>
        <dbReference type="Proteomes" id="UP000694844"/>
    </source>
</evidence>
<dbReference type="OrthoDB" id="6204154at2759"/>
<dbReference type="AlphaFoldDB" id="A0A8B8BAH9"/>
<evidence type="ECO:0000313" key="3">
    <source>
        <dbReference type="RefSeq" id="XP_022300183.1"/>
    </source>
</evidence>
<keyword evidence="1" id="KW-1133">Transmembrane helix</keyword>
<dbReference type="RefSeq" id="XP_022300183.1">
    <property type="nucleotide sequence ID" value="XM_022444475.1"/>
</dbReference>